<accession>A0ABD2PT41</accession>
<reference evidence="1 2" key="1">
    <citation type="submission" date="2024-11" db="EMBL/GenBank/DDBJ databases">
        <title>Adaptive evolution of stress response genes in parasites aligns with host niche diversity.</title>
        <authorList>
            <person name="Hahn C."/>
            <person name="Resl P."/>
        </authorList>
    </citation>
    <scope>NUCLEOTIDE SEQUENCE [LARGE SCALE GENOMIC DNA]</scope>
    <source>
        <strain evidence="1">EGGRZ-B1_66</strain>
        <tissue evidence="1">Body</tissue>
    </source>
</reference>
<comment type="caution">
    <text evidence="1">The sequence shown here is derived from an EMBL/GenBank/DDBJ whole genome shotgun (WGS) entry which is preliminary data.</text>
</comment>
<gene>
    <name evidence="1" type="ORF">Ciccas_011208</name>
</gene>
<evidence type="ECO:0000313" key="1">
    <source>
        <dbReference type="EMBL" id="KAL3310233.1"/>
    </source>
</evidence>
<proteinExistence type="predicted"/>
<dbReference type="AlphaFoldDB" id="A0ABD2PT41"/>
<name>A0ABD2PT41_9PLAT</name>
<sequence length="217" mass="24096">PISGTNGEALAQVFTALSKTSPKRTRLVIEIDTQSEAEIDAVTYAEEQIDSDLSFDSDDRKLQAEPENFHEYEAIHLAAVSTLASEVSFLANGLSQSFVKKLILCPSREYPPVQPTLPMLTDDSQEARLATVQRIIQLCIQIPLFDVRRFITDPASKIIGGRYAENYRRLAGGCLIMEDEIRQQKVTIPKNILRVSPQSTGSFSSDRLSLFSESVDS</sequence>
<organism evidence="1 2">
    <name type="scientific">Cichlidogyrus casuarinus</name>
    <dbReference type="NCBI Taxonomy" id="1844966"/>
    <lineage>
        <taxon>Eukaryota</taxon>
        <taxon>Metazoa</taxon>
        <taxon>Spiralia</taxon>
        <taxon>Lophotrochozoa</taxon>
        <taxon>Platyhelminthes</taxon>
        <taxon>Monogenea</taxon>
        <taxon>Monopisthocotylea</taxon>
        <taxon>Dactylogyridea</taxon>
        <taxon>Ancyrocephalidae</taxon>
        <taxon>Cichlidogyrus</taxon>
    </lineage>
</organism>
<protein>
    <submittedName>
        <fullName evidence="1">Uncharacterized protein</fullName>
    </submittedName>
</protein>
<feature type="non-terminal residue" evidence="1">
    <location>
        <position position="1"/>
    </location>
</feature>
<dbReference type="Proteomes" id="UP001626550">
    <property type="component" value="Unassembled WGS sequence"/>
</dbReference>
<evidence type="ECO:0000313" key="2">
    <source>
        <dbReference type="Proteomes" id="UP001626550"/>
    </source>
</evidence>
<dbReference type="EMBL" id="JBJKFK010003128">
    <property type="protein sequence ID" value="KAL3310233.1"/>
    <property type="molecule type" value="Genomic_DNA"/>
</dbReference>
<keyword evidence="2" id="KW-1185">Reference proteome</keyword>